<sequence>MASPNISFETIPSSIRVPGRYIEFNTKLAVRTLPANPQKVLLIAQQLPTATIEPLTPVQVFSDDEAANLFGAGSWAHLLTRQAIRNNQYMDFSVIGVKDDEAGIQAVGDLTISGAAGSSGQVIVNVGVEDYRVSVTSKEATASIMDRLVEVLNGDPDSPVIAAKADNKITLTAKHAGEIGNEITISIRTTSRDLIVSSNPMANGEGNPNIVKALAEVAGKHYHIIISPFSDDPNLQSLSEHIENVSNAIEKRGAIGVAAWKGSLSTGTTQAAKLNDGRLTMAWYRNAAVTNGIIAAGYGAVIAFEEDPARPLNTLEIKGLGITTENDWPMFTEQNNALYNGLTPLTIVNNRVQILRAISTYTKNATGTDDPALLDITTIRTLDYVRTAVDQRIALRFPREKLSNKTPPKVRSEILDVLYKMEELEILEEVAANQKLLIVERDLQDPNRLNTAIPANVVNGLHVFAARIDLYL</sequence>
<dbReference type="InterPro" id="IPR035089">
    <property type="entry name" value="Phage_sheath_subtilisin"/>
</dbReference>
<dbReference type="EMBL" id="BAABKE010000007">
    <property type="protein sequence ID" value="GAA5102753.1"/>
    <property type="molecule type" value="Genomic_DNA"/>
</dbReference>
<dbReference type="PIRSF" id="PIRSF007349">
    <property type="entry name" value="Tsp_L"/>
    <property type="match status" value="1"/>
</dbReference>
<reference evidence="5" key="1">
    <citation type="journal article" date="2019" name="Int. J. Syst. Evol. Microbiol.">
        <title>The Global Catalogue of Microorganisms (GCM) 10K type strain sequencing project: providing services to taxonomists for standard genome sequencing and annotation.</title>
        <authorList>
            <consortium name="The Broad Institute Genomics Platform"/>
            <consortium name="The Broad Institute Genome Sequencing Center for Infectious Disease"/>
            <person name="Wu L."/>
            <person name="Ma J."/>
        </authorList>
    </citation>
    <scope>NUCLEOTIDE SEQUENCE [LARGE SCALE GENOMIC DNA]</scope>
    <source>
        <strain evidence="5">JCM 18424</strain>
    </source>
</reference>
<organism evidence="4 5">
    <name type="scientific">Wohlfahrtiimonas larvae</name>
    <dbReference type="NCBI Taxonomy" id="1157986"/>
    <lineage>
        <taxon>Bacteria</taxon>
        <taxon>Pseudomonadati</taxon>
        <taxon>Pseudomonadota</taxon>
        <taxon>Gammaproteobacteria</taxon>
        <taxon>Cardiobacteriales</taxon>
        <taxon>Ignatzschineriaceae</taxon>
        <taxon>Wohlfahrtiimonas</taxon>
    </lineage>
</organism>
<dbReference type="InterPro" id="IPR020287">
    <property type="entry name" value="Tail_sheath_C"/>
</dbReference>
<evidence type="ECO:0000259" key="3">
    <source>
        <dbReference type="Pfam" id="PF17482"/>
    </source>
</evidence>
<dbReference type="InterPro" id="IPR007067">
    <property type="entry name" value="Tail_sheath"/>
</dbReference>
<accession>A0ABP9MY23</accession>
<dbReference type="Proteomes" id="UP001500631">
    <property type="component" value="Unassembled WGS sequence"/>
</dbReference>
<evidence type="ECO:0000256" key="1">
    <source>
        <dbReference type="ARBA" id="ARBA00008005"/>
    </source>
</evidence>
<gene>
    <name evidence="4" type="ORF">GCM10023338_20450</name>
</gene>
<proteinExistence type="inferred from homology"/>
<feature type="domain" description="Tail sheath protein C-terminal" evidence="3">
    <location>
        <begin position="368"/>
        <end position="469"/>
    </location>
</feature>
<dbReference type="Pfam" id="PF17482">
    <property type="entry name" value="Phage_sheath_1C"/>
    <property type="match status" value="1"/>
</dbReference>
<comment type="caution">
    <text evidence="4">The sequence shown here is derived from an EMBL/GenBank/DDBJ whole genome shotgun (WGS) entry which is preliminary data.</text>
</comment>
<dbReference type="RefSeq" id="WP_077926597.1">
    <property type="nucleotide sequence ID" value="NZ_BAABKE010000007.1"/>
</dbReference>
<protein>
    <submittedName>
        <fullName evidence="4">Phage tail sheath subtilisin-like domain-containing protein</fullName>
    </submittedName>
</protein>
<feature type="domain" description="Tail sheath protein subtilisin-like" evidence="2">
    <location>
        <begin position="205"/>
        <end position="360"/>
    </location>
</feature>
<evidence type="ECO:0000259" key="2">
    <source>
        <dbReference type="Pfam" id="PF04984"/>
    </source>
</evidence>
<dbReference type="Pfam" id="PF04984">
    <property type="entry name" value="Phage_sheath_1"/>
    <property type="match status" value="1"/>
</dbReference>
<name>A0ABP9MY23_9GAMM</name>
<evidence type="ECO:0000313" key="5">
    <source>
        <dbReference type="Proteomes" id="UP001500631"/>
    </source>
</evidence>
<evidence type="ECO:0000313" key="4">
    <source>
        <dbReference type="EMBL" id="GAA5102753.1"/>
    </source>
</evidence>
<keyword evidence="5" id="KW-1185">Reference proteome</keyword>
<comment type="similarity">
    <text evidence="1">Belongs to the myoviridae tail sheath protein family.</text>
</comment>